<name>A0A239M5S9_EKHLU</name>
<dbReference type="RefSeq" id="WP_089358336.1">
    <property type="nucleotide sequence ID" value="NZ_FZPD01000007.1"/>
</dbReference>
<dbReference type="EMBL" id="FZPD01000007">
    <property type="protein sequence ID" value="SNT38257.1"/>
    <property type="molecule type" value="Genomic_DNA"/>
</dbReference>
<gene>
    <name evidence="2" type="ORF">SAMN05421640_3670</name>
</gene>
<dbReference type="InterPro" id="IPR011990">
    <property type="entry name" value="TPR-like_helical_dom_sf"/>
</dbReference>
<dbReference type="AlphaFoldDB" id="A0A239M5S9"/>
<dbReference type="Gene3D" id="1.25.40.390">
    <property type="match status" value="1"/>
</dbReference>
<sequence length="461" mass="49651">MKIKVISILTCLVLITSSCDFDEDINVSPATPGDVSAQAIVPAAQAGMAWVIGGELVRLSGLFTQQFVGINAQQADNYRYLWVPADGDGIFLRMFVSTLQPLVIIEEKATAEESNHTSAMAKILIAHGLGSMTDMFGDIPYTNAFGARSGELQPTYDTQESIYQTIHSLLDEAITLLNGPAGVGPALGSDDLIYGGNTSSWIAAAHSLKAKYYLRLTKVSNTAYADAEAELADAISSSAGDLQLNFGTSPNEPNPAYQFSQDRGGNINIDPFFFGMLNGLNDPRRSALFLTDASTPSGYSTTFDAGTFYTNINAPVIMTSYTEMKFIEAEIELMGNNDVVAAQAALAEAIGASITKLTGANDAAYVAANSDLVSLADNAARLEQIITQKYIAMYSNGLETWTDYRRTGYPNLTPNSNGINSFNLNGEIPRRVSYPQTEIDLNNANVPIKDGNLQTPLWWDN</sequence>
<reference evidence="2 3" key="1">
    <citation type="submission" date="2017-06" db="EMBL/GenBank/DDBJ databases">
        <authorList>
            <person name="Kim H.J."/>
            <person name="Triplett B.A."/>
        </authorList>
    </citation>
    <scope>NUCLEOTIDE SEQUENCE [LARGE SCALE GENOMIC DNA]</scope>
    <source>
        <strain evidence="2 3">DSM 19307</strain>
    </source>
</reference>
<evidence type="ECO:0000313" key="3">
    <source>
        <dbReference type="Proteomes" id="UP000198393"/>
    </source>
</evidence>
<dbReference type="PROSITE" id="PS51257">
    <property type="entry name" value="PROKAR_LIPOPROTEIN"/>
    <property type="match status" value="1"/>
</dbReference>
<accession>A0A239M5S9</accession>
<feature type="signal peptide" evidence="1">
    <location>
        <begin position="1"/>
        <end position="22"/>
    </location>
</feature>
<dbReference type="Proteomes" id="UP000198393">
    <property type="component" value="Unassembled WGS sequence"/>
</dbReference>
<evidence type="ECO:0000313" key="2">
    <source>
        <dbReference type="EMBL" id="SNT38257.1"/>
    </source>
</evidence>
<dbReference type="InterPro" id="IPR041662">
    <property type="entry name" value="SusD-like_2"/>
</dbReference>
<evidence type="ECO:0000256" key="1">
    <source>
        <dbReference type="SAM" id="SignalP"/>
    </source>
</evidence>
<dbReference type="SUPFAM" id="SSF48452">
    <property type="entry name" value="TPR-like"/>
    <property type="match status" value="1"/>
</dbReference>
<keyword evidence="2" id="KW-0449">Lipoprotein</keyword>
<protein>
    <submittedName>
        <fullName evidence="2">Susd and RagB outer membrane lipoprotein</fullName>
    </submittedName>
</protein>
<dbReference type="Pfam" id="PF12771">
    <property type="entry name" value="SusD-like_2"/>
    <property type="match status" value="1"/>
</dbReference>
<dbReference type="OrthoDB" id="622163at2"/>
<keyword evidence="3" id="KW-1185">Reference proteome</keyword>
<organism evidence="2 3">
    <name type="scientific">Ekhidna lutea</name>
    <dbReference type="NCBI Taxonomy" id="447679"/>
    <lineage>
        <taxon>Bacteria</taxon>
        <taxon>Pseudomonadati</taxon>
        <taxon>Bacteroidota</taxon>
        <taxon>Cytophagia</taxon>
        <taxon>Cytophagales</taxon>
        <taxon>Reichenbachiellaceae</taxon>
        <taxon>Ekhidna</taxon>
    </lineage>
</organism>
<feature type="chain" id="PRO_5012692538" evidence="1">
    <location>
        <begin position="23"/>
        <end position="461"/>
    </location>
</feature>
<proteinExistence type="predicted"/>
<keyword evidence="1" id="KW-0732">Signal</keyword>